<dbReference type="RefSeq" id="WP_305202375.1">
    <property type="nucleotide sequence ID" value="NZ_JAUUIA010000465.1"/>
</dbReference>
<name>A0AAW8APS9_KLEPN</name>
<dbReference type="Proteomes" id="UP001244490">
    <property type="component" value="Unassembled WGS sequence"/>
</dbReference>
<feature type="non-terminal residue" evidence="2">
    <location>
        <position position="1"/>
    </location>
</feature>
<protein>
    <recommendedName>
        <fullName evidence="1">2-oxoglutarate dehydrogenase E1 component/KDG C-terminal domain-containing protein</fullName>
    </recommendedName>
</protein>
<dbReference type="Pfam" id="PF16870">
    <property type="entry name" value="OxoGdeHyase_C"/>
    <property type="match status" value="1"/>
</dbReference>
<dbReference type="EMBL" id="JAUUIA010000465">
    <property type="protein sequence ID" value="MDP0971218.1"/>
    <property type="molecule type" value="Genomic_DNA"/>
</dbReference>
<comment type="caution">
    <text evidence="2">The sequence shown here is derived from an EMBL/GenBank/DDBJ whole genome shotgun (WGS) entry which is preliminary data.</text>
</comment>
<feature type="domain" description="2-oxoglutarate dehydrogenase E1 component/KDG C-terminal" evidence="1">
    <location>
        <begin position="1"/>
        <end position="56"/>
    </location>
</feature>
<evidence type="ECO:0000313" key="2">
    <source>
        <dbReference type="EMBL" id="MDP0971218.1"/>
    </source>
</evidence>
<evidence type="ECO:0000313" key="3">
    <source>
        <dbReference type="Proteomes" id="UP001244490"/>
    </source>
</evidence>
<sequence>EPQNQGAWFFVQHYIHENMLDGQKLGYSGRAASASPAGGYAHLHQEQQKALVEGAFSKLKGFVLNK</sequence>
<reference evidence="2" key="1">
    <citation type="submission" date="2023-07" db="EMBL/GenBank/DDBJ databases">
        <authorList>
            <person name="Peng Z."/>
        </authorList>
    </citation>
    <scope>NUCLEOTIDE SEQUENCE</scope>
    <source>
        <strain evidence="2">KP219</strain>
    </source>
</reference>
<organism evidence="2 3">
    <name type="scientific">Klebsiella pneumoniae</name>
    <dbReference type="NCBI Taxonomy" id="573"/>
    <lineage>
        <taxon>Bacteria</taxon>
        <taxon>Pseudomonadati</taxon>
        <taxon>Pseudomonadota</taxon>
        <taxon>Gammaproteobacteria</taxon>
        <taxon>Enterobacterales</taxon>
        <taxon>Enterobacteriaceae</taxon>
        <taxon>Klebsiella/Raoultella group</taxon>
        <taxon>Klebsiella</taxon>
        <taxon>Klebsiella pneumoniae complex</taxon>
    </lineage>
</organism>
<dbReference type="InterPro" id="IPR031717">
    <property type="entry name" value="ODO-1/KGD_C"/>
</dbReference>
<accession>A0AAW8APS9</accession>
<gene>
    <name evidence="2" type="ORF">Q6294_30210</name>
</gene>
<dbReference type="AlphaFoldDB" id="A0AAW8APS9"/>
<dbReference type="InterPro" id="IPR042179">
    <property type="entry name" value="KGD_C_sf"/>
</dbReference>
<proteinExistence type="predicted"/>
<evidence type="ECO:0000259" key="1">
    <source>
        <dbReference type="Pfam" id="PF16870"/>
    </source>
</evidence>
<dbReference type="Gene3D" id="3.40.50.11610">
    <property type="entry name" value="Multifunctional 2-oxoglutarate metabolism enzyme, C-terminal domain"/>
    <property type="match status" value="1"/>
</dbReference>